<dbReference type="Proteomes" id="UP000521872">
    <property type="component" value="Unassembled WGS sequence"/>
</dbReference>
<evidence type="ECO:0000313" key="1">
    <source>
        <dbReference type="EMBL" id="KAF4611672.1"/>
    </source>
</evidence>
<name>A0A8H4QIE2_9AGAR</name>
<reference evidence="1 2" key="1">
    <citation type="submission" date="2019-12" db="EMBL/GenBank/DDBJ databases">
        <authorList>
            <person name="Floudas D."/>
            <person name="Bentzer J."/>
            <person name="Ahren D."/>
            <person name="Johansson T."/>
            <person name="Persson P."/>
            <person name="Tunlid A."/>
        </authorList>
    </citation>
    <scope>NUCLEOTIDE SEQUENCE [LARGE SCALE GENOMIC DNA]</scope>
    <source>
        <strain evidence="1 2">CBS 102.39</strain>
    </source>
</reference>
<sequence>MLQHPRFLETRPWTLKTLNPFDRKAYIDALLSQYPAVPEEFRLWIMEWPARMVPFGMWPGSPFTYHHAVTLEEANGTNWLAYLPEGSPSLLTLLHSHPSHDDHCIPALLFWKDDLRTYWLIFEHSEPELMGRVIINDLDVGDLPMVCYLPHPVDMVDGLVITHNDWLQFLEHRWDEQVDLVLALERPPPTYTYPQTRISFRKDEPIAYPVTCNLGDSSAVALPTYPWRSSSTPQVLEELHRYVYLE</sequence>
<evidence type="ECO:0000313" key="2">
    <source>
        <dbReference type="Proteomes" id="UP000521872"/>
    </source>
</evidence>
<accession>A0A8H4QIE2</accession>
<proteinExistence type="predicted"/>
<gene>
    <name evidence="1" type="ORF">D9613_003680</name>
</gene>
<protein>
    <submittedName>
        <fullName evidence="1">Uncharacterized protein</fullName>
    </submittedName>
</protein>
<dbReference type="EMBL" id="JAACJL010000057">
    <property type="protein sequence ID" value="KAF4611672.1"/>
    <property type="molecule type" value="Genomic_DNA"/>
</dbReference>
<keyword evidence="2" id="KW-1185">Reference proteome</keyword>
<organism evidence="1 2">
    <name type="scientific">Agrocybe pediades</name>
    <dbReference type="NCBI Taxonomy" id="84607"/>
    <lineage>
        <taxon>Eukaryota</taxon>
        <taxon>Fungi</taxon>
        <taxon>Dikarya</taxon>
        <taxon>Basidiomycota</taxon>
        <taxon>Agaricomycotina</taxon>
        <taxon>Agaricomycetes</taxon>
        <taxon>Agaricomycetidae</taxon>
        <taxon>Agaricales</taxon>
        <taxon>Agaricineae</taxon>
        <taxon>Strophariaceae</taxon>
        <taxon>Agrocybe</taxon>
    </lineage>
</organism>
<dbReference type="AlphaFoldDB" id="A0A8H4QIE2"/>
<comment type="caution">
    <text evidence="1">The sequence shown here is derived from an EMBL/GenBank/DDBJ whole genome shotgun (WGS) entry which is preliminary data.</text>
</comment>